<accession>J9H173</accession>
<evidence type="ECO:0000313" key="1">
    <source>
        <dbReference type="EMBL" id="EJX07120.1"/>
    </source>
</evidence>
<protein>
    <submittedName>
        <fullName evidence="1">Uncharacterized protein</fullName>
    </submittedName>
</protein>
<proteinExistence type="predicted"/>
<dbReference type="EMBL" id="AMCI01000965">
    <property type="protein sequence ID" value="EJX07120.1"/>
    <property type="molecule type" value="Genomic_DNA"/>
</dbReference>
<sequence>MYAINTRSISVAFLAYFTVSTSSTCSSFWKCTSCGISILMFFTSRRKELATFFLFSLI</sequence>
<comment type="caution">
    <text evidence="1">The sequence shown here is derived from an EMBL/GenBank/DDBJ whole genome shotgun (WGS) entry which is preliminary data.</text>
</comment>
<reference evidence="1" key="1">
    <citation type="journal article" date="2012" name="PLoS ONE">
        <title>Gene sets for utilization of primary and secondary nutrition supplies in the distal gut of endangered iberian lynx.</title>
        <authorList>
            <person name="Alcaide M."/>
            <person name="Messina E."/>
            <person name="Richter M."/>
            <person name="Bargiela R."/>
            <person name="Peplies J."/>
            <person name="Huws S.A."/>
            <person name="Newbold C.J."/>
            <person name="Golyshin P.N."/>
            <person name="Simon M.A."/>
            <person name="Lopez G."/>
            <person name="Yakimov M.M."/>
            <person name="Ferrer M."/>
        </authorList>
    </citation>
    <scope>NUCLEOTIDE SEQUENCE</scope>
</reference>
<name>J9H173_9ZZZZ</name>
<dbReference type="AlphaFoldDB" id="J9H173"/>
<organism evidence="1">
    <name type="scientific">gut metagenome</name>
    <dbReference type="NCBI Taxonomy" id="749906"/>
    <lineage>
        <taxon>unclassified sequences</taxon>
        <taxon>metagenomes</taxon>
        <taxon>organismal metagenomes</taxon>
    </lineage>
</organism>
<gene>
    <name evidence="1" type="ORF">EVA_04766</name>
</gene>